<evidence type="ECO:0000313" key="6">
    <source>
        <dbReference type="Proteomes" id="UP001188597"/>
    </source>
</evidence>
<evidence type="ECO:0000313" key="5">
    <source>
        <dbReference type="EMBL" id="KAK3022157.1"/>
    </source>
</evidence>
<accession>A0AA89B239</accession>
<dbReference type="Pfam" id="PF01535">
    <property type="entry name" value="PPR"/>
    <property type="match status" value="2"/>
</dbReference>
<comment type="caution">
    <text evidence="5">The sequence shown here is derived from an EMBL/GenBank/DDBJ whole genome shotgun (WGS) entry which is preliminary data.</text>
</comment>
<proteinExistence type="inferred from homology"/>
<dbReference type="Gene3D" id="1.25.40.10">
    <property type="entry name" value="Tetratricopeptide repeat domain"/>
    <property type="match status" value="2"/>
</dbReference>
<feature type="repeat" description="PPR" evidence="3">
    <location>
        <begin position="217"/>
        <end position="251"/>
    </location>
</feature>
<evidence type="ECO:0000256" key="2">
    <source>
        <dbReference type="ARBA" id="ARBA00022737"/>
    </source>
</evidence>
<evidence type="ECO:0000256" key="4">
    <source>
        <dbReference type="SAM" id="MobiDB-lite"/>
    </source>
</evidence>
<dbReference type="PANTHER" id="PTHR47447">
    <property type="entry name" value="OS03G0856100 PROTEIN"/>
    <property type="match status" value="1"/>
</dbReference>
<dbReference type="AlphaFoldDB" id="A0AA89B239"/>
<feature type="compositionally biased region" description="Low complexity" evidence="4">
    <location>
        <begin position="105"/>
        <end position="115"/>
    </location>
</feature>
<feature type="compositionally biased region" description="Low complexity" evidence="4">
    <location>
        <begin position="137"/>
        <end position="147"/>
    </location>
</feature>
<dbReference type="InterPro" id="IPR002885">
    <property type="entry name" value="PPR_rpt"/>
</dbReference>
<dbReference type="EMBL" id="JAVXUP010000726">
    <property type="protein sequence ID" value="KAK3022157.1"/>
    <property type="molecule type" value="Genomic_DNA"/>
</dbReference>
<dbReference type="PANTHER" id="PTHR47447:SF17">
    <property type="entry name" value="OS12G0638900 PROTEIN"/>
    <property type="match status" value="1"/>
</dbReference>
<dbReference type="Proteomes" id="UP001188597">
    <property type="component" value="Unassembled WGS sequence"/>
</dbReference>
<dbReference type="Pfam" id="PF13041">
    <property type="entry name" value="PPR_2"/>
    <property type="match status" value="1"/>
</dbReference>
<evidence type="ECO:0000256" key="3">
    <source>
        <dbReference type="PROSITE-ProRule" id="PRU00708"/>
    </source>
</evidence>
<feature type="repeat" description="PPR" evidence="3">
    <location>
        <begin position="252"/>
        <end position="289"/>
    </location>
</feature>
<keyword evidence="6" id="KW-1185">Reference proteome</keyword>
<evidence type="ECO:0008006" key="7">
    <source>
        <dbReference type="Google" id="ProtNLM"/>
    </source>
</evidence>
<feature type="repeat" description="PPR" evidence="3">
    <location>
        <begin position="290"/>
        <end position="324"/>
    </location>
</feature>
<name>A0AA89B239_9ASTE</name>
<comment type="similarity">
    <text evidence="1">Belongs to the PPR family. P subfamily.</text>
</comment>
<feature type="region of interest" description="Disordered" evidence="4">
    <location>
        <begin position="102"/>
        <end position="167"/>
    </location>
</feature>
<sequence length="351" mass="38328">MTNDTLYEPKCIDSSQLRRVNTLHKFCLLRPLPKRPEHGAAAPTTPMAATAITARSFALFKLRSSSSVTTRLFSTSRLLLHTTPSRLLFSIITATSLAKTPFPRPFTTSSSSNPPKRSTLINFSLPDSDSDTEESAKTQPTTTSKSKLPPPYDPFSKKPVIEEPDDPGNLQEVFHKIRTEGLTNNAVKMFDALSKDGLTHEALELFGQIKDKGSMPDVVAHTAVIEAYAKAGQAKEALKVFVRMLACGVAPNAYTYTVLIKGLAGSKDGKLVVEAKKYVVEMMGKAIRPNAGTYVAAVEGLVRAGKEEEARRMVAEMRARGFGPVEKAAVEPLRHIKGPVYHNIMNILFGK</sequence>
<gene>
    <name evidence="5" type="ORF">RJ639_045352</name>
</gene>
<protein>
    <recommendedName>
        <fullName evidence="7">Pentatricopeptide repeat-containing protein</fullName>
    </recommendedName>
</protein>
<organism evidence="5 6">
    <name type="scientific">Escallonia herrerae</name>
    <dbReference type="NCBI Taxonomy" id="1293975"/>
    <lineage>
        <taxon>Eukaryota</taxon>
        <taxon>Viridiplantae</taxon>
        <taxon>Streptophyta</taxon>
        <taxon>Embryophyta</taxon>
        <taxon>Tracheophyta</taxon>
        <taxon>Spermatophyta</taxon>
        <taxon>Magnoliopsida</taxon>
        <taxon>eudicotyledons</taxon>
        <taxon>Gunneridae</taxon>
        <taxon>Pentapetalae</taxon>
        <taxon>asterids</taxon>
        <taxon>campanulids</taxon>
        <taxon>Escalloniales</taxon>
        <taxon>Escalloniaceae</taxon>
        <taxon>Escallonia</taxon>
    </lineage>
</organism>
<dbReference type="PROSITE" id="PS51375">
    <property type="entry name" value="PPR"/>
    <property type="match status" value="3"/>
</dbReference>
<dbReference type="InterPro" id="IPR011990">
    <property type="entry name" value="TPR-like_helical_dom_sf"/>
</dbReference>
<evidence type="ECO:0000256" key="1">
    <source>
        <dbReference type="ARBA" id="ARBA00007626"/>
    </source>
</evidence>
<keyword evidence="2" id="KW-0677">Repeat</keyword>
<reference evidence="5" key="1">
    <citation type="submission" date="2022-12" db="EMBL/GenBank/DDBJ databases">
        <title>Draft genome assemblies for two species of Escallonia (Escalloniales).</title>
        <authorList>
            <person name="Chanderbali A."/>
            <person name="Dervinis C."/>
            <person name="Anghel I."/>
            <person name="Soltis D."/>
            <person name="Soltis P."/>
            <person name="Zapata F."/>
        </authorList>
    </citation>
    <scope>NUCLEOTIDE SEQUENCE</scope>
    <source>
        <strain evidence="5">UCBG64.0493</strain>
        <tissue evidence="5">Leaf</tissue>
    </source>
</reference>
<dbReference type="NCBIfam" id="TIGR00756">
    <property type="entry name" value="PPR"/>
    <property type="match status" value="3"/>
</dbReference>